<name>A0A6N0HT68_9GAMM</name>
<protein>
    <submittedName>
        <fullName evidence="2">Uncharacterized protein</fullName>
    </submittedName>
</protein>
<dbReference type="RefSeq" id="WP_172840274.1">
    <property type="nucleotide sequence ID" value="NZ_CP054491.1"/>
</dbReference>
<evidence type="ECO:0000313" key="2">
    <source>
        <dbReference type="EMBL" id="QKQ25407.1"/>
    </source>
</evidence>
<dbReference type="Proteomes" id="UP000509658">
    <property type="component" value="Chromosome"/>
</dbReference>
<dbReference type="KEGG" id="rev:HUE57_03190"/>
<sequence length="51" mass="5308">MIRRFIYLPLFALLITLPVVGCSTLDGAKTTGGAKSSNRGSSGHVGVKIGF</sequence>
<accession>A0A6N0HT68</accession>
<organism evidence="2 3">
    <name type="scientific">Candidatus Reidiella endopervernicosa</name>
    <dbReference type="NCBI Taxonomy" id="2738883"/>
    <lineage>
        <taxon>Bacteria</taxon>
        <taxon>Pseudomonadati</taxon>
        <taxon>Pseudomonadota</taxon>
        <taxon>Gammaproteobacteria</taxon>
        <taxon>Candidatus Reidiella</taxon>
    </lineage>
</organism>
<gene>
    <name evidence="2" type="ORF">HUE57_03190</name>
</gene>
<evidence type="ECO:0000256" key="1">
    <source>
        <dbReference type="SAM" id="MobiDB-lite"/>
    </source>
</evidence>
<dbReference type="EMBL" id="CP054491">
    <property type="protein sequence ID" value="QKQ25407.1"/>
    <property type="molecule type" value="Genomic_DNA"/>
</dbReference>
<evidence type="ECO:0000313" key="3">
    <source>
        <dbReference type="Proteomes" id="UP000509658"/>
    </source>
</evidence>
<reference evidence="2 3" key="1">
    <citation type="submission" date="2020-05" db="EMBL/GenBank/DDBJ databases">
        <title>Horizontal transmission and recombination maintain forever young bacterial symbiont genomes.</title>
        <authorList>
            <person name="Russell S.L."/>
            <person name="Pepper-Tunick E."/>
            <person name="Svedberg J."/>
            <person name="Byrne A."/>
            <person name="Ruelas Castillo J."/>
            <person name="Vollmers C."/>
            <person name="Beinart R.A."/>
            <person name="Corbett-Detig R."/>
        </authorList>
    </citation>
    <scope>NUCLEOTIDE SEQUENCE [LARGE SCALE GENOMIC DNA]</scope>
    <source>
        <strain evidence="2">Santa_Monica_outfall</strain>
    </source>
</reference>
<proteinExistence type="predicted"/>
<feature type="region of interest" description="Disordered" evidence="1">
    <location>
        <begin position="28"/>
        <end position="51"/>
    </location>
</feature>
<dbReference type="AlphaFoldDB" id="A0A6N0HT68"/>
<keyword evidence="3" id="KW-1185">Reference proteome</keyword>